<dbReference type="SUPFAM" id="SSF55874">
    <property type="entry name" value="ATPase domain of HSP90 chaperone/DNA topoisomerase II/histidine kinase"/>
    <property type="match status" value="1"/>
</dbReference>
<name>A0A3N9X610_9ACTN</name>
<feature type="domain" description="Histidine kinase/HSP90-like ATPase" evidence="2">
    <location>
        <begin position="48"/>
        <end position="157"/>
    </location>
</feature>
<evidence type="ECO:0000259" key="2">
    <source>
        <dbReference type="Pfam" id="PF13581"/>
    </source>
</evidence>
<evidence type="ECO:0000313" key="4">
    <source>
        <dbReference type="Proteomes" id="UP000266889"/>
    </source>
</evidence>
<dbReference type="InterPro" id="IPR036890">
    <property type="entry name" value="HATPase_C_sf"/>
</dbReference>
<keyword evidence="1" id="KW-0723">Serine/threonine-protein kinase</keyword>
<feature type="non-terminal residue" evidence="3">
    <location>
        <position position="1"/>
    </location>
</feature>
<organism evidence="3 4">
    <name type="scientific">Micromonospora arida</name>
    <dbReference type="NCBI Taxonomy" id="2203715"/>
    <lineage>
        <taxon>Bacteria</taxon>
        <taxon>Bacillati</taxon>
        <taxon>Actinomycetota</taxon>
        <taxon>Actinomycetes</taxon>
        <taxon>Micromonosporales</taxon>
        <taxon>Micromonosporaceae</taxon>
        <taxon>Micromonospora</taxon>
    </lineage>
</organism>
<protein>
    <recommendedName>
        <fullName evidence="2">Histidine kinase/HSP90-like ATPase domain-containing protein</fullName>
    </recommendedName>
</protein>
<proteinExistence type="predicted"/>
<dbReference type="RefSeq" id="WP_148097996.1">
    <property type="nucleotide sequence ID" value="NZ_QGSY01000195.1"/>
</dbReference>
<dbReference type="EMBL" id="QGSY01000195">
    <property type="protein sequence ID" value="RQX08390.1"/>
    <property type="molecule type" value="Genomic_DNA"/>
</dbReference>
<keyword evidence="4" id="KW-1185">Reference proteome</keyword>
<dbReference type="Proteomes" id="UP000266889">
    <property type="component" value="Unassembled WGS sequence"/>
</dbReference>
<dbReference type="CDD" id="cd16936">
    <property type="entry name" value="HATPase_RsbW-like"/>
    <property type="match status" value="1"/>
</dbReference>
<gene>
    <name evidence="3" type="ORF">DLJ58_18355</name>
</gene>
<sequence>ASPARPAPIGPVPPTPVVEPVRDESVVLEGPADPDGLGDLLDVGWTYPSAPTSAAAMRRDVRGALSELDVDPDVLEDLLLAASEAMNNAVEHAQRPSRPEVRVRVQVGGGLVRISVRDFGTWRDRRPAMDRGRGALLMNAYGDVRLVSTAEGTTVTIERRLA</sequence>
<dbReference type="GO" id="GO:0004674">
    <property type="term" value="F:protein serine/threonine kinase activity"/>
    <property type="evidence" value="ECO:0007669"/>
    <property type="project" value="UniProtKB-KW"/>
</dbReference>
<keyword evidence="1" id="KW-0808">Transferase</keyword>
<dbReference type="AlphaFoldDB" id="A0A3N9X610"/>
<dbReference type="Pfam" id="PF13581">
    <property type="entry name" value="HATPase_c_2"/>
    <property type="match status" value="1"/>
</dbReference>
<comment type="caution">
    <text evidence="3">The sequence shown here is derived from an EMBL/GenBank/DDBJ whole genome shotgun (WGS) entry which is preliminary data.</text>
</comment>
<dbReference type="InterPro" id="IPR003594">
    <property type="entry name" value="HATPase_dom"/>
</dbReference>
<keyword evidence="1" id="KW-0418">Kinase</keyword>
<dbReference type="PANTHER" id="PTHR35526">
    <property type="entry name" value="ANTI-SIGMA-F FACTOR RSBW-RELATED"/>
    <property type="match status" value="1"/>
</dbReference>
<dbReference type="InterPro" id="IPR050267">
    <property type="entry name" value="Anti-sigma-factor_SerPK"/>
</dbReference>
<reference evidence="3 4" key="1">
    <citation type="submission" date="2018-05" db="EMBL/GenBank/DDBJ databases">
        <title>Micromonospora from Atacama Desert.</title>
        <authorList>
            <person name="Carro L."/>
            <person name="Goodfellow M."/>
            <person name="Klenk H.-P."/>
        </authorList>
    </citation>
    <scope>NUCLEOTIDE SEQUENCE [LARGE SCALE GENOMIC DNA]</scope>
    <source>
        <strain evidence="3 4">LB32</strain>
    </source>
</reference>
<accession>A0A3N9X610</accession>
<evidence type="ECO:0000313" key="3">
    <source>
        <dbReference type="EMBL" id="RQX08390.1"/>
    </source>
</evidence>
<dbReference type="PANTHER" id="PTHR35526:SF3">
    <property type="entry name" value="ANTI-SIGMA-F FACTOR RSBW"/>
    <property type="match status" value="1"/>
</dbReference>
<evidence type="ECO:0000256" key="1">
    <source>
        <dbReference type="ARBA" id="ARBA00022527"/>
    </source>
</evidence>
<dbReference type="Gene3D" id="3.30.565.10">
    <property type="entry name" value="Histidine kinase-like ATPase, C-terminal domain"/>
    <property type="match status" value="1"/>
</dbReference>